<keyword evidence="1" id="KW-0614">Plasmid</keyword>
<organism evidence="1 2">
    <name type="scientific">Sinorhizobium fredii (strain HH103)</name>
    <dbReference type="NCBI Taxonomy" id="1117943"/>
    <lineage>
        <taxon>Bacteria</taxon>
        <taxon>Pseudomonadati</taxon>
        <taxon>Pseudomonadota</taxon>
        <taxon>Alphaproteobacteria</taxon>
        <taxon>Hyphomicrobiales</taxon>
        <taxon>Rhizobiaceae</taxon>
        <taxon>Sinorhizobium/Ensifer group</taxon>
        <taxon>Sinorhizobium</taxon>
    </lineage>
</organism>
<dbReference type="EMBL" id="HE616899">
    <property type="protein sequence ID" value="CCF00153.1"/>
    <property type="molecule type" value="Genomic_DNA"/>
</dbReference>
<name>G9AGH1_SINF1</name>
<geneLocation type="plasmid" evidence="1 2">
    <name>pSfHH103e</name>
</geneLocation>
<sequence>MLRGGKKRCIQVVRMDFNVCSQLQFRLHGSIRHISRVGA</sequence>
<dbReference type="Proteomes" id="UP000007735">
    <property type="component" value="Plasmid pSfHH103e"/>
</dbReference>
<evidence type="ECO:0000313" key="2">
    <source>
        <dbReference type="Proteomes" id="UP000007735"/>
    </source>
</evidence>
<accession>G9AGH1</accession>
<reference evidence="1 2" key="1">
    <citation type="journal article" date="2012" name="J. Bacteriol.">
        <title>Genome sequence of the soybean symbiont Sinorhizobium fredii HH103.</title>
        <authorList>
            <person name="Weidner S."/>
            <person name="Becker A."/>
            <person name="Bonilla I."/>
            <person name="Jaenicke S."/>
            <person name="Lloret J."/>
            <person name="Margaret I."/>
            <person name="Puhler A."/>
            <person name="Ruiz-Sainz J.E."/>
            <person name="Schneiker-Bekel S."/>
            <person name="Szczepanowski R."/>
            <person name="Vinardell J.M."/>
            <person name="Zehner S."/>
            <person name="Gottfert M."/>
        </authorList>
    </citation>
    <scope>NUCLEOTIDE SEQUENCE [LARGE SCALE GENOMIC DNA]</scope>
    <source>
        <strain evidence="1 2">HH103</strain>
        <plasmid evidence="2">pSfHH103e</plasmid>
    </source>
</reference>
<proteinExistence type="predicted"/>
<protein>
    <submittedName>
        <fullName evidence="1">Uncharacterized protein</fullName>
    </submittedName>
</protein>
<evidence type="ECO:0000313" key="1">
    <source>
        <dbReference type="EMBL" id="CCF00153.1"/>
    </source>
</evidence>
<dbReference type="KEGG" id="sfh:SFHH103_05690"/>
<dbReference type="AlphaFoldDB" id="G9AGH1"/>
<dbReference type="HOGENOM" id="CLU_3315910_0_0_5"/>
<gene>
    <name evidence="1" type="ordered locus">SFHH103_05690</name>
</gene>